<name>A0AAU7BFX3_9PSED</name>
<proteinExistence type="predicted"/>
<dbReference type="CDD" id="cd20746">
    <property type="entry name" value="FIX_Ntox15_NUC_DUF4112_RhsA-like"/>
    <property type="match status" value="1"/>
</dbReference>
<reference evidence="2" key="2">
    <citation type="submission" date="2024-05" db="EMBL/GenBank/DDBJ databases">
        <authorList>
            <person name="Mellies J."/>
            <person name="Newton I."/>
        </authorList>
    </citation>
    <scope>NUCLEOTIDE SEQUENCE</scope>
    <source>
        <strain evidence="2">13.2</strain>
    </source>
</reference>
<keyword evidence="1" id="KW-1133">Transmembrane helix</keyword>
<keyword evidence="1" id="KW-0812">Transmembrane</keyword>
<accession>A0AAU7BFX3</accession>
<dbReference type="EMBL" id="CP157179">
    <property type="protein sequence ID" value="XBG31475.1"/>
    <property type="molecule type" value="Genomic_DNA"/>
</dbReference>
<evidence type="ECO:0000313" key="2">
    <source>
        <dbReference type="EMBL" id="XBG31475.1"/>
    </source>
</evidence>
<reference evidence="2" key="1">
    <citation type="journal article" date="2019" name="Microbiol. Resour. Announc.">
        <title>Draft Genome Sequences of Five Environmental Bacterial Isolates That Degrade Polyethylene Terephthalate Plastic.</title>
        <authorList>
            <person name="Leon-Zayas R."/>
            <person name="Roberts C."/>
            <person name="Vague M."/>
            <person name="Mellies J.L."/>
        </authorList>
    </citation>
    <scope>NUCLEOTIDE SEQUENCE</scope>
    <source>
        <strain evidence="2">13.2</strain>
    </source>
</reference>
<evidence type="ECO:0008006" key="3">
    <source>
        <dbReference type="Google" id="ProtNLM"/>
    </source>
</evidence>
<organism evidence="2">
    <name type="scientific">Pseudomonas sp. 13.2</name>
    <dbReference type="NCBI Taxonomy" id="3144665"/>
    <lineage>
        <taxon>Bacteria</taxon>
        <taxon>Pseudomonadati</taxon>
        <taxon>Pseudomonadota</taxon>
        <taxon>Gammaproteobacteria</taxon>
        <taxon>Pseudomonadales</taxon>
        <taxon>Pseudomonadaceae</taxon>
        <taxon>Pseudomonas</taxon>
    </lineage>
</organism>
<keyword evidence="1" id="KW-0472">Membrane</keyword>
<feature type="transmembrane region" description="Helical" evidence="1">
    <location>
        <begin position="88"/>
        <end position="111"/>
    </location>
</feature>
<sequence>MSSTADWLDEAVEKVADGFGWLRDLVLGEFAEERPLSVVIADMLLSLVPGVVIVLSARDLAAVCLRLGKRYAADGSQATPQPPEWQEWVLLVACLMTLIAPIIGAVAGAVGTPVGSVAGALVGQEAAAFLRGLCLLLIRESQVILQTVVAFLGKFTRGSVEFWLHQVRFASYEKDLLAYLNLFLTKVLAATAKLRSYLGNWPFNQAASHLLVRLQAMEAQFYAVQVHALREIPHALMQLDARLAKVLEQASDLPAQVAQAGVHAQKPVPMAMSGGRVTSGIGMRPRYLERPEGVLGPPVPTSPTVAAQGANVHVFDHATATRAQKGIYGEVVSDQYMLGKGHENLLSAARGPRSLEMKPTGRGLDGVYRNAHPPPPFIITETKYRTGGVFSPGSLPVTKGSEGYPSARQMSDAWIGPRLQSALGRKEGDAIREAGYERWLIVVNENGVVSSVTKLDGNARAIVDTVR</sequence>
<dbReference type="InterPro" id="IPR049802">
    <property type="entry name" value="RhsC-like_FIX"/>
</dbReference>
<evidence type="ECO:0000256" key="1">
    <source>
        <dbReference type="SAM" id="Phobius"/>
    </source>
</evidence>
<feature type="transmembrane region" description="Helical" evidence="1">
    <location>
        <begin position="43"/>
        <end position="67"/>
    </location>
</feature>
<protein>
    <recommendedName>
        <fullName evidence="3">Tke</fullName>
    </recommendedName>
</protein>
<dbReference type="CDD" id="cd20733">
    <property type="entry name" value="PoNe_PAAR-like"/>
    <property type="match status" value="1"/>
</dbReference>
<dbReference type="AlphaFoldDB" id="A0AAU7BFX3"/>
<gene>
    <name evidence="2" type="ORF">ABH853_24915</name>
</gene>